<organism evidence="2 3">
    <name type="scientific">Vulcanimicrobium alpinum</name>
    <dbReference type="NCBI Taxonomy" id="3016050"/>
    <lineage>
        <taxon>Bacteria</taxon>
        <taxon>Bacillati</taxon>
        <taxon>Vulcanimicrobiota</taxon>
        <taxon>Vulcanimicrobiia</taxon>
        <taxon>Vulcanimicrobiales</taxon>
        <taxon>Vulcanimicrobiaceae</taxon>
        <taxon>Vulcanimicrobium</taxon>
    </lineage>
</organism>
<protein>
    <submittedName>
        <fullName evidence="2">Uncharacterized protein</fullName>
    </submittedName>
</protein>
<evidence type="ECO:0000256" key="1">
    <source>
        <dbReference type="SAM" id="MobiDB-lite"/>
    </source>
</evidence>
<name>A0AAN2C921_UNVUL</name>
<dbReference type="KEGG" id="vab:WPS_13510"/>
<evidence type="ECO:0000313" key="3">
    <source>
        <dbReference type="Proteomes" id="UP001317532"/>
    </source>
</evidence>
<feature type="region of interest" description="Disordered" evidence="1">
    <location>
        <begin position="49"/>
        <end position="71"/>
    </location>
</feature>
<keyword evidence="3" id="KW-1185">Reference proteome</keyword>
<sequence>MDRERTAGPDGEMLAAIAAAFVAIQRAHAPAAAAPPASRWGLAARLGDQDAAGSRAYGSVSSRWRAAGRRP</sequence>
<reference evidence="2 3" key="1">
    <citation type="journal article" date="2022" name="ISME Commun">
        <title>Vulcanimicrobium alpinus gen. nov. sp. nov., the first cultivated representative of the candidate phylum 'Eremiobacterota', is a metabolically versatile aerobic anoxygenic phototroph.</title>
        <authorList>
            <person name="Yabe S."/>
            <person name="Muto K."/>
            <person name="Abe K."/>
            <person name="Yokota A."/>
            <person name="Staudigel H."/>
            <person name="Tebo B.M."/>
        </authorList>
    </citation>
    <scope>NUCLEOTIDE SEQUENCE [LARGE SCALE GENOMIC DNA]</scope>
    <source>
        <strain evidence="2 3">WC8-2</strain>
    </source>
</reference>
<dbReference type="AlphaFoldDB" id="A0AAN2C921"/>
<gene>
    <name evidence="2" type="ORF">WPS_13510</name>
</gene>
<dbReference type="EMBL" id="AP025523">
    <property type="protein sequence ID" value="BDE06075.1"/>
    <property type="molecule type" value="Genomic_DNA"/>
</dbReference>
<dbReference type="RefSeq" id="WP_317997064.1">
    <property type="nucleotide sequence ID" value="NZ_AP025523.1"/>
</dbReference>
<accession>A0AAN2C921</accession>
<proteinExistence type="predicted"/>
<dbReference type="Proteomes" id="UP001317532">
    <property type="component" value="Chromosome"/>
</dbReference>
<evidence type="ECO:0000313" key="2">
    <source>
        <dbReference type="EMBL" id="BDE06075.1"/>
    </source>
</evidence>